<gene>
    <name evidence="2" type="ORF">KD144_18185</name>
</gene>
<name>A0A941GF32_NIACI</name>
<evidence type="ECO:0000256" key="1">
    <source>
        <dbReference type="SAM" id="Phobius"/>
    </source>
</evidence>
<reference evidence="2" key="1">
    <citation type="submission" date="2021-04" db="EMBL/GenBank/DDBJ databases">
        <title>Genomic analysis of electroactive and textile dye degrading Bacillus circulans strain: DC10 isolated from constructed wetland-microbial fuel cells treating textile dye wastewaters.</title>
        <authorList>
            <person name="Patel D.U."/>
            <person name="Desai C.R."/>
        </authorList>
    </citation>
    <scope>NUCLEOTIDE SEQUENCE</scope>
    <source>
        <strain evidence="2">DC10</strain>
    </source>
</reference>
<evidence type="ECO:0000313" key="2">
    <source>
        <dbReference type="EMBL" id="MBR8671469.1"/>
    </source>
</evidence>
<accession>A0A941GF32</accession>
<keyword evidence="1" id="KW-0812">Transmembrane</keyword>
<feature type="transmembrane region" description="Helical" evidence="1">
    <location>
        <begin position="7"/>
        <end position="25"/>
    </location>
</feature>
<dbReference type="RefSeq" id="WP_212120605.1">
    <property type="nucleotide sequence ID" value="NZ_JAGTPX020000023.1"/>
</dbReference>
<organism evidence="2">
    <name type="scientific">Niallia circulans</name>
    <name type="common">Bacillus circulans</name>
    <dbReference type="NCBI Taxonomy" id="1397"/>
    <lineage>
        <taxon>Bacteria</taxon>
        <taxon>Bacillati</taxon>
        <taxon>Bacillota</taxon>
        <taxon>Bacilli</taxon>
        <taxon>Bacillales</taxon>
        <taxon>Bacillaceae</taxon>
        <taxon>Niallia</taxon>
    </lineage>
</organism>
<comment type="caution">
    <text evidence="2">The sequence shown here is derived from an EMBL/GenBank/DDBJ whole genome shotgun (WGS) entry which is preliminary data.</text>
</comment>
<dbReference type="AlphaFoldDB" id="A0A941GF32"/>
<keyword evidence="1" id="KW-1133">Transmembrane helix</keyword>
<sequence>MKNKRFLLKIFFLGIIAFFFIDFLIHARIMIVYPMKISFIFVIVFIGILFYYYHRMRKR</sequence>
<dbReference type="EMBL" id="JAGTPX010000022">
    <property type="protein sequence ID" value="MBR8671469.1"/>
    <property type="molecule type" value="Genomic_DNA"/>
</dbReference>
<keyword evidence="1" id="KW-0472">Membrane</keyword>
<proteinExistence type="predicted"/>
<feature type="transmembrane region" description="Helical" evidence="1">
    <location>
        <begin position="31"/>
        <end position="53"/>
    </location>
</feature>
<protein>
    <submittedName>
        <fullName evidence="2">Uncharacterized protein</fullName>
    </submittedName>
</protein>